<dbReference type="eggNOG" id="ENOG5032RN3">
    <property type="taxonomic scope" value="Bacteria"/>
</dbReference>
<dbReference type="Proteomes" id="UP000002724">
    <property type="component" value="Chromosome"/>
</dbReference>
<dbReference type="InterPro" id="IPR013229">
    <property type="entry name" value="PEGA"/>
</dbReference>
<protein>
    <recommendedName>
        <fullName evidence="1">PEGA domain-containing protein</fullName>
    </recommendedName>
</protein>
<evidence type="ECO:0000313" key="3">
    <source>
        <dbReference type="Proteomes" id="UP000002724"/>
    </source>
</evidence>
<organism evidence="2 3">
    <name type="scientific">Pelodictyon phaeoclathratiforme (strain DSM 5477 / BU-1)</name>
    <dbReference type="NCBI Taxonomy" id="324925"/>
    <lineage>
        <taxon>Bacteria</taxon>
        <taxon>Pseudomonadati</taxon>
        <taxon>Chlorobiota</taxon>
        <taxon>Chlorobiia</taxon>
        <taxon>Chlorobiales</taxon>
        <taxon>Chlorobiaceae</taxon>
        <taxon>Chlorobium/Pelodictyon group</taxon>
        <taxon>Pelodictyon</taxon>
    </lineage>
</organism>
<dbReference type="HOGENOM" id="CLU_124448_1_0_10"/>
<dbReference type="AlphaFoldDB" id="B4SFB7"/>
<dbReference type="PROSITE" id="PS51257">
    <property type="entry name" value="PROKAR_LIPOPROTEIN"/>
    <property type="match status" value="1"/>
</dbReference>
<dbReference type="RefSeq" id="WP_012509170.1">
    <property type="nucleotide sequence ID" value="NC_011060.1"/>
</dbReference>
<evidence type="ECO:0000313" key="2">
    <source>
        <dbReference type="EMBL" id="ACF44696.1"/>
    </source>
</evidence>
<dbReference type="KEGG" id="pph:Ppha_2532"/>
<accession>B4SFB7</accession>
<evidence type="ECO:0000259" key="1">
    <source>
        <dbReference type="Pfam" id="PF08308"/>
    </source>
</evidence>
<reference evidence="2 3" key="1">
    <citation type="submission" date="2008-06" db="EMBL/GenBank/DDBJ databases">
        <title>Complete sequence of Pelodictyon phaeoclathratiforme BU-1.</title>
        <authorList>
            <consortium name="US DOE Joint Genome Institute"/>
            <person name="Lucas S."/>
            <person name="Copeland A."/>
            <person name="Lapidus A."/>
            <person name="Glavina del Rio T."/>
            <person name="Dalin E."/>
            <person name="Tice H."/>
            <person name="Bruce D."/>
            <person name="Goodwin L."/>
            <person name="Pitluck S."/>
            <person name="Schmutz J."/>
            <person name="Larimer F."/>
            <person name="Land M."/>
            <person name="Hauser L."/>
            <person name="Kyrpides N."/>
            <person name="Mikhailova N."/>
            <person name="Liu Z."/>
            <person name="Li T."/>
            <person name="Zhao F."/>
            <person name="Overmann J."/>
            <person name="Bryant D.A."/>
            <person name="Richardson P."/>
        </authorList>
    </citation>
    <scope>NUCLEOTIDE SEQUENCE [LARGE SCALE GENOMIC DNA]</scope>
    <source>
        <strain evidence="3">DSM 5477 / BU-1</strain>
    </source>
</reference>
<name>B4SFB7_PELPB</name>
<dbReference type="Pfam" id="PF08308">
    <property type="entry name" value="PEGA"/>
    <property type="match status" value="1"/>
</dbReference>
<gene>
    <name evidence="2" type="ordered locus">Ppha_2532</name>
</gene>
<proteinExistence type="predicted"/>
<feature type="domain" description="PEGA" evidence="1">
    <location>
        <begin position="36"/>
        <end position="90"/>
    </location>
</feature>
<sequence precursor="true">MKKNTFISLLLLVGLGPVLTGCATIMDGSKQKIGFSSNPTGAAVSVDGKTLGNTPLTEDLSTKDIHTVKMDLVGYHPYEMTLTKKTNSWVWGNIIFGGFIGLGIDAITGGLYRLTPEQVNADLKVKGLSSSDIKDKTLYVTVTLQPDASWQKIGVMN</sequence>
<dbReference type="EMBL" id="CP001110">
    <property type="protein sequence ID" value="ACF44696.1"/>
    <property type="molecule type" value="Genomic_DNA"/>
</dbReference>
<keyword evidence="3" id="KW-1185">Reference proteome</keyword>